<evidence type="ECO:0000256" key="6">
    <source>
        <dbReference type="SAM" id="Phobius"/>
    </source>
</evidence>
<keyword evidence="3 6" id="KW-0812">Transmembrane</keyword>
<dbReference type="Pfam" id="PF01292">
    <property type="entry name" value="Ni_hydr_CYTB"/>
    <property type="match status" value="1"/>
</dbReference>
<sequence>MTGRVAGERGGRMGARTYRVWDPLVRITHWGVALGVLLNAGVTDPDGRLHEQVGYAVLGLVVLRLLWCIVGPKTARFTTFPPSPAAAMRHLRDMLSGDRAVHLSHNPLGALMVYNLWLTLLALSATGIMMGTVAFFGADWVEELHEAAYGWLMLSVALHVGGVIFDQWRTGVPLVRAMANGRKQVAGDRPVK</sequence>
<feature type="domain" description="Cytochrome b561 bacterial/Ni-hydrogenase" evidence="7">
    <location>
        <begin position="20"/>
        <end position="181"/>
    </location>
</feature>
<keyword evidence="9" id="KW-1185">Reference proteome</keyword>
<feature type="transmembrane region" description="Helical" evidence="6">
    <location>
        <begin position="20"/>
        <end position="41"/>
    </location>
</feature>
<dbReference type="PANTHER" id="PTHR30485">
    <property type="entry name" value="NI/FE-HYDROGENASE 1 B-TYPE CYTOCHROME SUBUNIT"/>
    <property type="match status" value="1"/>
</dbReference>
<evidence type="ECO:0000256" key="4">
    <source>
        <dbReference type="ARBA" id="ARBA00022989"/>
    </source>
</evidence>
<feature type="transmembrane region" description="Helical" evidence="6">
    <location>
        <begin position="114"/>
        <end position="136"/>
    </location>
</feature>
<organism evidence="8 9">
    <name type="scientific">Ruegeria marisflavi</name>
    <dbReference type="NCBI Taxonomy" id="2984152"/>
    <lineage>
        <taxon>Bacteria</taxon>
        <taxon>Pseudomonadati</taxon>
        <taxon>Pseudomonadota</taxon>
        <taxon>Alphaproteobacteria</taxon>
        <taxon>Rhodobacterales</taxon>
        <taxon>Roseobacteraceae</taxon>
        <taxon>Ruegeria</taxon>
    </lineage>
</organism>
<dbReference type="PANTHER" id="PTHR30485:SF2">
    <property type="entry name" value="BLL0597 PROTEIN"/>
    <property type="match status" value="1"/>
</dbReference>
<keyword evidence="4 6" id="KW-1133">Transmembrane helix</keyword>
<evidence type="ECO:0000259" key="7">
    <source>
        <dbReference type="Pfam" id="PF01292"/>
    </source>
</evidence>
<gene>
    <name evidence="8" type="ORF">OEZ49_17590</name>
</gene>
<dbReference type="InterPro" id="IPR051542">
    <property type="entry name" value="Hydrogenase_cytochrome"/>
</dbReference>
<feature type="transmembrane region" description="Helical" evidence="6">
    <location>
        <begin position="148"/>
        <end position="168"/>
    </location>
</feature>
<evidence type="ECO:0000256" key="1">
    <source>
        <dbReference type="ARBA" id="ARBA00004651"/>
    </source>
</evidence>
<comment type="caution">
    <text evidence="8">The sequence shown here is derived from an EMBL/GenBank/DDBJ whole genome shotgun (WGS) entry which is preliminary data.</text>
</comment>
<evidence type="ECO:0000313" key="8">
    <source>
        <dbReference type="EMBL" id="MCU9839590.1"/>
    </source>
</evidence>
<comment type="subcellular location">
    <subcellularLocation>
        <location evidence="1">Cell membrane</location>
        <topology evidence="1">Multi-pass membrane protein</topology>
    </subcellularLocation>
</comment>
<dbReference type="InterPro" id="IPR011577">
    <property type="entry name" value="Cyt_b561_bac/Ni-Hgenase"/>
</dbReference>
<dbReference type="Proteomes" id="UP001321014">
    <property type="component" value="Unassembled WGS sequence"/>
</dbReference>
<keyword evidence="5 6" id="KW-0472">Membrane</keyword>
<dbReference type="RefSeq" id="WP_263389534.1">
    <property type="nucleotide sequence ID" value="NZ_JAOVQN010000020.1"/>
</dbReference>
<dbReference type="SUPFAM" id="SSF81342">
    <property type="entry name" value="Transmembrane di-heme cytochromes"/>
    <property type="match status" value="1"/>
</dbReference>
<evidence type="ECO:0000256" key="5">
    <source>
        <dbReference type="ARBA" id="ARBA00023136"/>
    </source>
</evidence>
<dbReference type="EMBL" id="JAOVQN010000020">
    <property type="protein sequence ID" value="MCU9839590.1"/>
    <property type="molecule type" value="Genomic_DNA"/>
</dbReference>
<dbReference type="Gene3D" id="1.20.950.20">
    <property type="entry name" value="Transmembrane di-heme cytochromes, Chain C"/>
    <property type="match status" value="1"/>
</dbReference>
<accession>A0ABT2WX43</accession>
<dbReference type="InterPro" id="IPR016174">
    <property type="entry name" value="Di-haem_cyt_TM"/>
</dbReference>
<evidence type="ECO:0000256" key="3">
    <source>
        <dbReference type="ARBA" id="ARBA00022692"/>
    </source>
</evidence>
<protein>
    <submittedName>
        <fullName evidence="8">Cytochrome b/b6 domain-containing protein</fullName>
    </submittedName>
</protein>
<evidence type="ECO:0000256" key="2">
    <source>
        <dbReference type="ARBA" id="ARBA00022475"/>
    </source>
</evidence>
<evidence type="ECO:0000313" key="9">
    <source>
        <dbReference type="Proteomes" id="UP001321014"/>
    </source>
</evidence>
<reference evidence="8 9" key="1">
    <citation type="submission" date="2022-10" db="EMBL/GenBank/DDBJ databases">
        <title>Ruegeria sp. nov., isolated from ocean surface water.</title>
        <authorList>
            <person name="He W."/>
            <person name="Wang L."/>
            <person name="Zhang D.-F."/>
        </authorList>
    </citation>
    <scope>NUCLEOTIDE SEQUENCE [LARGE SCALE GENOMIC DNA]</scope>
    <source>
        <strain evidence="8 9">WL0004</strain>
    </source>
</reference>
<proteinExistence type="predicted"/>
<name>A0ABT2WX43_9RHOB</name>
<feature type="transmembrane region" description="Helical" evidence="6">
    <location>
        <begin position="53"/>
        <end position="70"/>
    </location>
</feature>
<keyword evidence="2" id="KW-1003">Cell membrane</keyword>